<feature type="domain" description="HYR" evidence="2">
    <location>
        <begin position="617"/>
        <end position="697"/>
    </location>
</feature>
<evidence type="ECO:0000259" key="2">
    <source>
        <dbReference type="PROSITE" id="PS50825"/>
    </source>
</evidence>
<evidence type="ECO:0000256" key="1">
    <source>
        <dbReference type="ARBA" id="ARBA00022737"/>
    </source>
</evidence>
<sequence length="739" mass="78418">MLLLLSPWGLLSRPASAQAPRCKQSPIYLVKDIATGCAGKQCTSSVPNGMVDMGGVLYFQAFDGEQGVNGAHGTELWKSNGTPEGTELVRDIATHPSDPNSDPRELTVVHGALFFVITQNGLPALWKTTGQANTTERVKGFTSDEPGMELTARGSTLYFKMKGQGGSTKLWKSDGTEGGTVEVPAANGVDYSNPQFLTALGDWIYFQAQDSHGAELWKSNGTPEGTQMVKDLLPGSGDGAPSDLTVVNGQLFFRAIDPQGGNYKLWWSSGSEDNTKPVGGITGNGPLENLTAAGDSLFFTTTEGSTALWALRELPDAKQLRSFPLPLMHLTHVNGLLFFMYGSELWKSDGTKPGTQLVKDFGPTTSISLIAPGPGMAILVANTPQGYALWKSNGEPSGTLLLDEYDYTVGIPSPTTAIVSAGTRLFFVATRLKEGSSDTFVGDELFAVNFKDVDCTRPVIRCVDAMTVEALGPEGARVQYPPLASMSDDSLKPVEVVKYEPPAGTLFPWNETSPSLVTVTARDGADNEETCQMKVFVRDSTAPWIQCPAATLHAEATAREGAPVFFQVSANDAVFLDRVELSHPSGHVFPLGETRVTATAWDGANQQKACSFGVEVKDRMPPSIQCPGPQTVAVQGEDGGRVEFAEATAQDNAGPPEVRYSPGQDSFFPTGETVVTATATDAEGNTASCTFPVTVTGGDSEGEGEGCGCRSGGLPGSVVWLLLVLFPAWTRRRAGKLGA</sequence>
<dbReference type="AlphaFoldDB" id="A0A1I0JZV2"/>
<organism evidence="3 4">
    <name type="scientific">Stigmatella erecta</name>
    <dbReference type="NCBI Taxonomy" id="83460"/>
    <lineage>
        <taxon>Bacteria</taxon>
        <taxon>Pseudomonadati</taxon>
        <taxon>Myxococcota</taxon>
        <taxon>Myxococcia</taxon>
        <taxon>Myxococcales</taxon>
        <taxon>Cystobacterineae</taxon>
        <taxon>Archangiaceae</taxon>
        <taxon>Stigmatella</taxon>
    </lineage>
</organism>
<proteinExistence type="predicted"/>
<reference evidence="4" key="1">
    <citation type="submission" date="2016-10" db="EMBL/GenBank/DDBJ databases">
        <authorList>
            <person name="Varghese N."/>
            <person name="Submissions S."/>
        </authorList>
    </citation>
    <scope>NUCLEOTIDE SEQUENCE [LARGE SCALE GENOMIC DNA]</scope>
    <source>
        <strain evidence="4">DSM 16858</strain>
    </source>
</reference>
<dbReference type="Pfam" id="PF02494">
    <property type="entry name" value="HYR"/>
    <property type="match status" value="2"/>
</dbReference>
<dbReference type="Proteomes" id="UP000199181">
    <property type="component" value="Unassembled WGS sequence"/>
</dbReference>
<dbReference type="InterPro" id="IPR003410">
    <property type="entry name" value="HYR_dom"/>
</dbReference>
<accession>A0A1I0JZV2</accession>
<gene>
    <name evidence="3" type="ORF">SAMN05443639_108324</name>
</gene>
<dbReference type="PANTHER" id="PTHR24273:SF32">
    <property type="entry name" value="HYALIN"/>
    <property type="match status" value="1"/>
</dbReference>
<dbReference type="PANTHER" id="PTHR24273">
    <property type="entry name" value="FI04643P-RELATED"/>
    <property type="match status" value="1"/>
</dbReference>
<dbReference type="InterPro" id="IPR030916">
    <property type="entry name" value="ELWxxDGT_rpt"/>
</dbReference>
<keyword evidence="1" id="KW-0677">Repeat</keyword>
<dbReference type="NCBIfam" id="TIGR04534">
    <property type="entry name" value="ELWxxDGT_rpt"/>
    <property type="match status" value="1"/>
</dbReference>
<dbReference type="EMBL" id="FOIJ01000008">
    <property type="protein sequence ID" value="SEU16535.1"/>
    <property type="molecule type" value="Genomic_DNA"/>
</dbReference>
<dbReference type="PROSITE" id="PS50825">
    <property type="entry name" value="HYR"/>
    <property type="match status" value="2"/>
</dbReference>
<evidence type="ECO:0000313" key="4">
    <source>
        <dbReference type="Proteomes" id="UP000199181"/>
    </source>
</evidence>
<feature type="domain" description="HYR" evidence="2">
    <location>
        <begin position="453"/>
        <end position="539"/>
    </location>
</feature>
<name>A0A1I0JZV2_9BACT</name>
<keyword evidence="4" id="KW-1185">Reference proteome</keyword>
<protein>
    <submittedName>
        <fullName evidence="3">ELWxxDGT repeat-containing protein</fullName>
    </submittedName>
</protein>
<evidence type="ECO:0000313" key="3">
    <source>
        <dbReference type="EMBL" id="SEU16535.1"/>
    </source>
</evidence>